<proteinExistence type="predicted"/>
<reference evidence="2" key="1">
    <citation type="submission" date="2021-02" db="EMBL/GenBank/DDBJ databases">
        <authorList>
            <person name="Nowell W R."/>
        </authorList>
    </citation>
    <scope>NUCLEOTIDE SEQUENCE</scope>
</reference>
<protein>
    <submittedName>
        <fullName evidence="2">Uncharacterized protein</fullName>
    </submittedName>
</protein>
<dbReference type="EMBL" id="CAJNOT010006255">
    <property type="protein sequence ID" value="CAF1485702.1"/>
    <property type="molecule type" value="Genomic_DNA"/>
</dbReference>
<dbReference type="Proteomes" id="UP000663836">
    <property type="component" value="Unassembled WGS sequence"/>
</dbReference>
<dbReference type="EMBL" id="CAJOBD010001835">
    <property type="protein sequence ID" value="CAF3835204.1"/>
    <property type="molecule type" value="Genomic_DNA"/>
</dbReference>
<evidence type="ECO:0000313" key="2">
    <source>
        <dbReference type="EMBL" id="CAF3835204.1"/>
    </source>
</evidence>
<accession>A0A819DGI2</accession>
<evidence type="ECO:0000313" key="3">
    <source>
        <dbReference type="Proteomes" id="UP000663836"/>
    </source>
</evidence>
<organism evidence="2 3">
    <name type="scientific">Rotaria sordida</name>
    <dbReference type="NCBI Taxonomy" id="392033"/>
    <lineage>
        <taxon>Eukaryota</taxon>
        <taxon>Metazoa</taxon>
        <taxon>Spiralia</taxon>
        <taxon>Gnathifera</taxon>
        <taxon>Rotifera</taxon>
        <taxon>Eurotatoria</taxon>
        <taxon>Bdelloidea</taxon>
        <taxon>Philodinida</taxon>
        <taxon>Philodinidae</taxon>
        <taxon>Rotaria</taxon>
    </lineage>
</organism>
<gene>
    <name evidence="2" type="ORF">JBS370_LOCUS17307</name>
    <name evidence="1" type="ORF">ZHD862_LOCUS36771</name>
</gene>
<evidence type="ECO:0000313" key="1">
    <source>
        <dbReference type="EMBL" id="CAF1485702.1"/>
    </source>
</evidence>
<name>A0A819DGI2_9BILA</name>
<comment type="caution">
    <text evidence="2">The sequence shown here is derived from an EMBL/GenBank/DDBJ whole genome shotgun (WGS) entry which is preliminary data.</text>
</comment>
<dbReference type="InterPro" id="IPR009057">
    <property type="entry name" value="Homeodomain-like_sf"/>
</dbReference>
<dbReference type="SUPFAM" id="SSF46689">
    <property type="entry name" value="Homeodomain-like"/>
    <property type="match status" value="1"/>
</dbReference>
<dbReference type="AlphaFoldDB" id="A0A819DGI2"/>
<dbReference type="Proteomes" id="UP000663864">
    <property type="component" value="Unassembled WGS sequence"/>
</dbReference>
<sequence>MPLHLSLEDRWRIISLRLDQGMSPIRIAAIVNCSIRTVHNILQLFRNTNDVIEREGRGRAPLNNDDIQILRRLFYRYLTETAANVNNRFFQRTNRFVTIRTIRDYR</sequence>
<dbReference type="Pfam" id="PF13384">
    <property type="entry name" value="HTH_23"/>
    <property type="match status" value="1"/>
</dbReference>